<keyword evidence="4" id="KW-1185">Reference proteome</keyword>
<reference evidence="3 4" key="1">
    <citation type="submission" date="2019-09" db="EMBL/GenBank/DDBJ databases">
        <title>Complete Genome Sequence of Lactobacillus nenjiangensis SH-Y15, isolated from sauerkraut.</title>
        <authorList>
            <person name="Yang H."/>
        </authorList>
    </citation>
    <scope>NUCLEOTIDE SEQUENCE [LARGE SCALE GENOMIC DNA]</scope>
    <source>
        <strain evidence="3 4">SH-Y15</strain>
    </source>
</reference>
<evidence type="ECO:0000313" key="4">
    <source>
        <dbReference type="Proteomes" id="UP000325295"/>
    </source>
</evidence>
<dbReference type="InterPro" id="IPR006485">
    <property type="entry name" value="Phage-like_holin"/>
</dbReference>
<accession>A0A5P1X2D3</accession>
<dbReference type="KEGG" id="lnn:F0161_06645"/>
<evidence type="ECO:0000313" key="3">
    <source>
        <dbReference type="EMBL" id="QER67565.1"/>
    </source>
</evidence>
<proteinExistence type="predicted"/>
<dbReference type="Proteomes" id="UP000325295">
    <property type="component" value="Chromosome"/>
</dbReference>
<organism evidence="3 4">
    <name type="scientific">Paucilactobacillus nenjiangensis</name>
    <dbReference type="NCBI Taxonomy" id="1296540"/>
    <lineage>
        <taxon>Bacteria</taxon>
        <taxon>Bacillati</taxon>
        <taxon>Bacillota</taxon>
        <taxon>Bacilli</taxon>
        <taxon>Lactobacillales</taxon>
        <taxon>Lactobacillaceae</taxon>
        <taxon>Paucilactobacillus</taxon>
    </lineage>
</organism>
<gene>
    <name evidence="3" type="ORF">F0161_06645</name>
</gene>
<dbReference type="OrthoDB" id="3176072at2"/>
<feature type="transmembrane region" description="Helical" evidence="2">
    <location>
        <begin position="47"/>
        <end position="67"/>
    </location>
</feature>
<name>A0A5P1X2D3_9LACO</name>
<evidence type="ECO:0000256" key="2">
    <source>
        <dbReference type="SAM" id="Phobius"/>
    </source>
</evidence>
<dbReference type="AlphaFoldDB" id="A0A5P1X2D3"/>
<keyword evidence="2" id="KW-0472">Membrane</keyword>
<evidence type="ECO:0000256" key="1">
    <source>
        <dbReference type="SAM" id="MobiDB-lite"/>
    </source>
</evidence>
<dbReference type="EMBL" id="CP043939">
    <property type="protein sequence ID" value="QER67565.1"/>
    <property type="molecule type" value="Genomic_DNA"/>
</dbReference>
<keyword evidence="2" id="KW-0812">Transmembrane</keyword>
<sequence length="138" mass="14743">MIMMKINWKVRIQKKSFWVFIVGFIGSLVTATLPRFGIVADVQGWEQWAYSIIQIVFGGLAGLGIVVDNTTPGLGDSERVLNPETVSEPTLDVEPTEEVPISVATSPSGTAEAIDPAQNEPTSNAVDPSKIGGTENGK</sequence>
<dbReference type="NCBIfam" id="TIGR01598">
    <property type="entry name" value="holin_phiLC3"/>
    <property type="match status" value="1"/>
</dbReference>
<dbReference type="Pfam" id="PF04531">
    <property type="entry name" value="Phage_holin_1"/>
    <property type="match status" value="1"/>
</dbReference>
<keyword evidence="2" id="KW-1133">Transmembrane helix</keyword>
<feature type="region of interest" description="Disordered" evidence="1">
    <location>
        <begin position="72"/>
        <end position="138"/>
    </location>
</feature>
<protein>
    <submittedName>
        <fullName evidence="3">Phage holin</fullName>
    </submittedName>
</protein>